<keyword evidence="3" id="KW-1185">Reference proteome</keyword>
<dbReference type="SMART" id="SM00470">
    <property type="entry name" value="ParB"/>
    <property type="match status" value="1"/>
</dbReference>
<protein>
    <submittedName>
        <fullName evidence="2">ParB/Srx family N-terminal domain-containing protein</fullName>
    </submittedName>
</protein>
<dbReference type="CDD" id="cd16403">
    <property type="entry name" value="ParB_N_like_MT"/>
    <property type="match status" value="1"/>
</dbReference>
<evidence type="ECO:0000259" key="1">
    <source>
        <dbReference type="SMART" id="SM00470"/>
    </source>
</evidence>
<feature type="domain" description="ParB-like N-terminal" evidence="1">
    <location>
        <begin position="10"/>
        <end position="96"/>
    </location>
</feature>
<dbReference type="InterPro" id="IPR050336">
    <property type="entry name" value="Chromosome_partition/occlusion"/>
</dbReference>
<accession>A0ABW7PV78</accession>
<evidence type="ECO:0000313" key="2">
    <source>
        <dbReference type="EMBL" id="MFH8134201.1"/>
    </source>
</evidence>
<reference evidence="2 3" key="1">
    <citation type="submission" date="2024-08" db="EMBL/GenBank/DDBJ databases">
        <title>Pantoea ronii - a newly identified human opportunistic pathogen.</title>
        <authorList>
            <person name="Keidar-Friedman D."/>
            <person name="Sorek N."/>
            <person name="Leshin-Carmel D."/>
            <person name="Tsur A."/>
            <person name="Amsalem M."/>
            <person name="Tolkach D."/>
            <person name="Brosh-Nissimov T."/>
        </authorList>
    </citation>
    <scope>NUCLEOTIDE SEQUENCE [LARGE SCALE GENOMIC DNA]</scope>
    <source>
        <strain evidence="2 3">AA23256</strain>
    </source>
</reference>
<evidence type="ECO:0000313" key="3">
    <source>
        <dbReference type="Proteomes" id="UP001611251"/>
    </source>
</evidence>
<name>A0ABW7PV78_9GAMM</name>
<organism evidence="2 3">
    <name type="scientific">Pantoea osteomyelitidis</name>
    <dbReference type="NCBI Taxonomy" id="3230026"/>
    <lineage>
        <taxon>Bacteria</taxon>
        <taxon>Pseudomonadati</taxon>
        <taxon>Pseudomonadota</taxon>
        <taxon>Gammaproteobacteria</taxon>
        <taxon>Enterobacterales</taxon>
        <taxon>Erwiniaceae</taxon>
        <taxon>Pantoea</taxon>
    </lineage>
</organism>
<dbReference type="SUPFAM" id="SSF110849">
    <property type="entry name" value="ParB/Sulfiredoxin"/>
    <property type="match status" value="1"/>
</dbReference>
<dbReference type="RefSeq" id="WP_397213779.1">
    <property type="nucleotide sequence ID" value="NZ_JBGFSN010000004.1"/>
</dbReference>
<dbReference type="PANTHER" id="PTHR33375">
    <property type="entry name" value="CHROMOSOME-PARTITIONING PROTEIN PARB-RELATED"/>
    <property type="match status" value="1"/>
</dbReference>
<dbReference type="Gene3D" id="3.90.1530.10">
    <property type="entry name" value="Conserved hypothetical protein from pyrococcus furiosus pfu- 392566-001, ParB domain"/>
    <property type="match status" value="1"/>
</dbReference>
<sequence>MNNKNRLQVKYLHLEALIPYARNARTHSTEQVEQLAASIQEFGWTNPVLVDESGEIIAGHGRVMAAEQLAIDEVPCITLAGLSDVQKRAYRLADNRLPLNAGWDEFLLKNELVDLQAENFDLLLAGFDDRELDDLLGEHQPIDFEKDEDNAGVDINYLTFSRKKIPLSETEASGLMNALNDYVEENGSFFGFVNHLLGNSHAEA</sequence>
<dbReference type="Proteomes" id="UP001611251">
    <property type="component" value="Unassembled WGS sequence"/>
</dbReference>
<comment type="caution">
    <text evidence="2">The sequence shown here is derived from an EMBL/GenBank/DDBJ whole genome shotgun (WGS) entry which is preliminary data.</text>
</comment>
<gene>
    <name evidence="2" type="ORF">ABU178_08440</name>
</gene>
<dbReference type="Pfam" id="PF02195">
    <property type="entry name" value="ParB_N"/>
    <property type="match status" value="1"/>
</dbReference>
<proteinExistence type="predicted"/>
<dbReference type="EMBL" id="JBGFSN010000004">
    <property type="protein sequence ID" value="MFH8134201.1"/>
    <property type="molecule type" value="Genomic_DNA"/>
</dbReference>
<dbReference type="PANTHER" id="PTHR33375:SF1">
    <property type="entry name" value="CHROMOSOME-PARTITIONING PROTEIN PARB-RELATED"/>
    <property type="match status" value="1"/>
</dbReference>
<dbReference type="InterPro" id="IPR036086">
    <property type="entry name" value="ParB/Sulfiredoxin_sf"/>
</dbReference>
<dbReference type="InterPro" id="IPR003115">
    <property type="entry name" value="ParB_N"/>
</dbReference>